<accession>A0A158INF8</accession>
<protein>
    <submittedName>
        <fullName evidence="1">UDP-glucose 4-epimerase</fullName>
    </submittedName>
</protein>
<dbReference type="EMBL" id="FCNY02000014">
    <property type="protein sequence ID" value="SAL57759.1"/>
    <property type="molecule type" value="Genomic_DNA"/>
</dbReference>
<keyword evidence="2" id="KW-1185">Reference proteome</keyword>
<evidence type="ECO:0000313" key="1">
    <source>
        <dbReference type="EMBL" id="SAL57759.1"/>
    </source>
</evidence>
<dbReference type="Proteomes" id="UP000054740">
    <property type="component" value="Unassembled WGS sequence"/>
</dbReference>
<dbReference type="RefSeq" id="WP_014191401.1">
    <property type="nucleotide sequence ID" value="NZ_AP014576.1"/>
</dbReference>
<dbReference type="AlphaFoldDB" id="A0A158INF8"/>
<proteinExistence type="predicted"/>
<organism evidence="1 2">
    <name type="scientific">Caballeronia cordobensis</name>
    <name type="common">Burkholderia cordobensis</name>
    <dbReference type="NCBI Taxonomy" id="1353886"/>
    <lineage>
        <taxon>Bacteria</taxon>
        <taxon>Pseudomonadati</taxon>
        <taxon>Pseudomonadota</taxon>
        <taxon>Betaproteobacteria</taxon>
        <taxon>Burkholderiales</taxon>
        <taxon>Burkholderiaceae</taxon>
        <taxon>Caballeronia</taxon>
    </lineage>
</organism>
<reference evidence="2" key="1">
    <citation type="submission" date="2016-01" db="EMBL/GenBank/DDBJ databases">
        <authorList>
            <person name="Peeters C."/>
        </authorList>
    </citation>
    <scope>NUCLEOTIDE SEQUENCE [LARGE SCALE GENOMIC DNA]</scope>
</reference>
<evidence type="ECO:0000313" key="2">
    <source>
        <dbReference type="Proteomes" id="UP000054740"/>
    </source>
</evidence>
<sequence length="79" mass="8857">MSLKGSIDNSDWTVSCSTEHTPRGIECAVSVEQRNVDGGRFMHRFKHAHTYDNEHEAILAGLREGMTWIRLKASNTIGV</sequence>
<gene>
    <name evidence="1" type="ORF">AWB70_05102</name>
</gene>
<name>A0A158INF8_CABCO</name>